<dbReference type="GO" id="GO:0004602">
    <property type="term" value="F:glutathione peroxidase activity"/>
    <property type="evidence" value="ECO:0007669"/>
    <property type="project" value="TreeGrafter"/>
</dbReference>
<feature type="domain" description="DSBA-like thioredoxin" evidence="3">
    <location>
        <begin position="5"/>
        <end position="191"/>
    </location>
</feature>
<dbReference type="InterPro" id="IPR001853">
    <property type="entry name" value="DSBA-like_thioredoxin_dom"/>
</dbReference>
<accession>A0A8J7SMT2</accession>
<keyword evidence="5" id="KW-1185">Reference proteome</keyword>
<dbReference type="PANTHER" id="PTHR42943:SF4">
    <property type="entry name" value="C2H2-TYPE DOMAIN-CONTAINING PROTEIN"/>
    <property type="match status" value="1"/>
</dbReference>
<dbReference type="Gene3D" id="3.40.30.10">
    <property type="entry name" value="Glutaredoxin"/>
    <property type="match status" value="1"/>
</dbReference>
<protein>
    <recommendedName>
        <fullName evidence="1">2-hydroxychromene-2-carboxylate isomerase</fullName>
        <ecNumber evidence="1">5.99.1.4</ecNumber>
    </recommendedName>
</protein>
<dbReference type="InterPro" id="IPR044087">
    <property type="entry name" value="NahD-like"/>
</dbReference>
<dbReference type="PIRSF" id="PIRSF006386">
    <property type="entry name" value="HCCAis_GSTk"/>
    <property type="match status" value="1"/>
</dbReference>
<evidence type="ECO:0000313" key="4">
    <source>
        <dbReference type="EMBL" id="MBP5857598.1"/>
    </source>
</evidence>
<proteinExistence type="inferred from homology"/>
<dbReference type="InterPro" id="IPR014440">
    <property type="entry name" value="HCCAis_GSTk"/>
</dbReference>
<sequence>MTGPIAFYYEFSSPYAYLASERIEAIAARHGRAVDWRPFLLGIVFKRTGAGPLTTIPLKSDYSRRDIERTARLMDIPFVWPGRFPFLSVNAARLAYWVGAEKRPALSHALFRASFAEGRTLHEARVTLDVAEEFGLDRAAAEAALRDPEVKRRLADETEAAIAAGVCGAPYMIVDGEPFWGADRLEMLERWLETGGW</sequence>
<dbReference type="GO" id="GO:1901170">
    <property type="term" value="P:naphthalene catabolic process"/>
    <property type="evidence" value="ECO:0007669"/>
    <property type="project" value="InterPro"/>
</dbReference>
<dbReference type="AlphaFoldDB" id="A0A8J7SMT2"/>
<dbReference type="Pfam" id="PF01323">
    <property type="entry name" value="DSBA"/>
    <property type="match status" value="1"/>
</dbReference>
<dbReference type="PANTHER" id="PTHR42943">
    <property type="entry name" value="GLUTATHIONE S-TRANSFERASE KAPPA"/>
    <property type="match status" value="1"/>
</dbReference>
<comment type="similarity">
    <text evidence="1">Belongs to the GST superfamily. NadH family.</text>
</comment>
<dbReference type="EMBL" id="JAGMWN010000005">
    <property type="protein sequence ID" value="MBP5857598.1"/>
    <property type="molecule type" value="Genomic_DNA"/>
</dbReference>
<dbReference type="Proteomes" id="UP000672602">
    <property type="component" value="Unassembled WGS sequence"/>
</dbReference>
<dbReference type="RefSeq" id="WP_210682192.1">
    <property type="nucleotide sequence ID" value="NZ_JAGMWN010000005.1"/>
</dbReference>
<name>A0A8J7SMT2_9PROT</name>
<evidence type="ECO:0000313" key="5">
    <source>
        <dbReference type="Proteomes" id="UP000672602"/>
    </source>
</evidence>
<dbReference type="CDD" id="cd03022">
    <property type="entry name" value="DsbA_HCCA_Iso"/>
    <property type="match status" value="1"/>
</dbReference>
<evidence type="ECO:0000256" key="1">
    <source>
        <dbReference type="PIRNR" id="PIRNR006386"/>
    </source>
</evidence>
<dbReference type="InterPro" id="IPR051924">
    <property type="entry name" value="GST_Kappa/NadH"/>
</dbReference>
<reference evidence="4" key="1">
    <citation type="submission" date="2021-04" db="EMBL/GenBank/DDBJ databases">
        <authorList>
            <person name="Zhang D.-C."/>
        </authorList>
    </citation>
    <scope>NUCLEOTIDE SEQUENCE</scope>
    <source>
        <strain evidence="4">CGMCC 1.15697</strain>
    </source>
</reference>
<gene>
    <name evidence="4" type="ORF">KAJ83_11300</name>
</gene>
<feature type="active site" description="Nucleophile" evidence="2">
    <location>
        <position position="13"/>
    </location>
</feature>
<dbReference type="GO" id="GO:0006749">
    <property type="term" value="P:glutathione metabolic process"/>
    <property type="evidence" value="ECO:0007669"/>
    <property type="project" value="TreeGrafter"/>
</dbReference>
<organism evidence="4 5">
    <name type="scientific">Marivibrio halodurans</name>
    <dbReference type="NCBI Taxonomy" id="2039722"/>
    <lineage>
        <taxon>Bacteria</taxon>
        <taxon>Pseudomonadati</taxon>
        <taxon>Pseudomonadota</taxon>
        <taxon>Alphaproteobacteria</taxon>
        <taxon>Rhodospirillales</taxon>
        <taxon>Rhodospirillaceae</taxon>
        <taxon>Marivibrio</taxon>
    </lineage>
</organism>
<comment type="caution">
    <text evidence="4">The sequence shown here is derived from an EMBL/GenBank/DDBJ whole genome shotgun (WGS) entry which is preliminary data.</text>
</comment>
<dbReference type="GO" id="GO:0004364">
    <property type="term" value="F:glutathione transferase activity"/>
    <property type="evidence" value="ECO:0007669"/>
    <property type="project" value="TreeGrafter"/>
</dbReference>
<evidence type="ECO:0000259" key="3">
    <source>
        <dbReference type="Pfam" id="PF01323"/>
    </source>
</evidence>
<dbReference type="GO" id="GO:0018845">
    <property type="term" value="F:2-hydroxychromene-2-carboxylate isomerase activity"/>
    <property type="evidence" value="ECO:0007669"/>
    <property type="project" value="UniProtKB-UniRule"/>
</dbReference>
<evidence type="ECO:0000256" key="2">
    <source>
        <dbReference type="PIRSR" id="PIRSR006386-1"/>
    </source>
</evidence>
<dbReference type="SUPFAM" id="SSF52833">
    <property type="entry name" value="Thioredoxin-like"/>
    <property type="match status" value="1"/>
</dbReference>
<comment type="catalytic activity">
    <reaction evidence="1">
        <text>2-hydroxychromene-2-carboxylate = (3E)-4-(2-hydroxyphenyl)-2-oxobut-3-enoate</text>
        <dbReference type="Rhea" id="RHEA:27401"/>
        <dbReference type="ChEBI" id="CHEBI:59350"/>
        <dbReference type="ChEBI" id="CHEBI:59353"/>
        <dbReference type="EC" id="5.99.1.4"/>
    </reaction>
</comment>
<dbReference type="EC" id="5.99.1.4" evidence="1"/>
<dbReference type="InterPro" id="IPR036249">
    <property type="entry name" value="Thioredoxin-like_sf"/>
</dbReference>
<keyword evidence="1 4" id="KW-0413">Isomerase</keyword>